<evidence type="ECO:0000259" key="1">
    <source>
        <dbReference type="Pfam" id="PF13577"/>
    </source>
</evidence>
<name>A0A2V3ZZQ4_9BACT</name>
<sequence length="138" mass="16105">MHIMRKAIEDVVTKMFVYNDEHNWEGLASVFAPEVKMLHLLEGNETEHVMTPQEIVSAWRPIMEQFQSVHHQIGNMLFRSMDENSATVTCYGTSTHYKADKSVWEVVGTYEFKLNRINNDWKIVDEIFKCKHQSGSIN</sequence>
<dbReference type="OrthoDB" id="2084678at2"/>
<dbReference type="InterPro" id="IPR032710">
    <property type="entry name" value="NTF2-like_dom_sf"/>
</dbReference>
<accession>A0A2V3ZZQ4</accession>
<dbReference type="Proteomes" id="UP000248079">
    <property type="component" value="Unassembled WGS sequence"/>
</dbReference>
<evidence type="ECO:0000313" key="3">
    <source>
        <dbReference type="Proteomes" id="UP000248079"/>
    </source>
</evidence>
<evidence type="ECO:0000313" key="2">
    <source>
        <dbReference type="EMBL" id="PXY01972.1"/>
    </source>
</evidence>
<comment type="caution">
    <text evidence="2">The sequence shown here is derived from an EMBL/GenBank/DDBJ whole genome shotgun (WGS) entry which is preliminary data.</text>
</comment>
<keyword evidence="3" id="KW-1185">Reference proteome</keyword>
<protein>
    <recommendedName>
        <fullName evidence="1">SnoaL-like domain-containing protein</fullName>
    </recommendedName>
</protein>
<gene>
    <name evidence="2" type="ORF">DF185_04795</name>
</gene>
<dbReference type="AlphaFoldDB" id="A0A2V3ZZQ4"/>
<dbReference type="Gene3D" id="3.10.450.50">
    <property type="match status" value="1"/>
</dbReference>
<dbReference type="SUPFAM" id="SSF54427">
    <property type="entry name" value="NTF2-like"/>
    <property type="match status" value="1"/>
</dbReference>
<dbReference type="CDD" id="cd00531">
    <property type="entry name" value="NTF2_like"/>
    <property type="match status" value="1"/>
</dbReference>
<dbReference type="EMBL" id="QFLI01000002">
    <property type="protein sequence ID" value="PXY01972.1"/>
    <property type="molecule type" value="Genomic_DNA"/>
</dbReference>
<dbReference type="Pfam" id="PF13577">
    <property type="entry name" value="SnoaL_4"/>
    <property type="match status" value="1"/>
</dbReference>
<feature type="domain" description="SnoaL-like" evidence="1">
    <location>
        <begin position="5"/>
        <end position="124"/>
    </location>
</feature>
<reference evidence="2 3" key="1">
    <citation type="submission" date="2018-05" db="EMBL/GenBank/DDBJ databases">
        <title>Marinifilum breve JC075T sp. nov., a marine bacterium isolated from Yongle Blue Hole in the South China Sea.</title>
        <authorList>
            <person name="Fu T."/>
        </authorList>
    </citation>
    <scope>NUCLEOTIDE SEQUENCE [LARGE SCALE GENOMIC DNA]</scope>
    <source>
        <strain evidence="2 3">JC075</strain>
    </source>
</reference>
<proteinExistence type="predicted"/>
<organism evidence="2 3">
    <name type="scientific">Marinifilum breve</name>
    <dbReference type="NCBI Taxonomy" id="2184082"/>
    <lineage>
        <taxon>Bacteria</taxon>
        <taxon>Pseudomonadati</taxon>
        <taxon>Bacteroidota</taxon>
        <taxon>Bacteroidia</taxon>
        <taxon>Marinilabiliales</taxon>
        <taxon>Marinifilaceae</taxon>
    </lineage>
</organism>
<dbReference type="InterPro" id="IPR037401">
    <property type="entry name" value="SnoaL-like"/>
</dbReference>